<dbReference type="SUPFAM" id="SSF57716">
    <property type="entry name" value="Glucocorticoid receptor-like (DNA-binding domain)"/>
    <property type="match status" value="3"/>
</dbReference>
<keyword evidence="6" id="KW-0539">Nucleus</keyword>
<dbReference type="GO" id="GO:0045214">
    <property type="term" value="P:sarcomere organization"/>
    <property type="evidence" value="ECO:0007669"/>
    <property type="project" value="TreeGrafter"/>
</dbReference>
<organism evidence="13 14">
    <name type="scientific">Chrysochloris asiatica</name>
    <name type="common">Cape golden mole</name>
    <dbReference type="NCBI Taxonomy" id="185453"/>
    <lineage>
        <taxon>Eukaryota</taxon>
        <taxon>Metazoa</taxon>
        <taxon>Chordata</taxon>
        <taxon>Craniata</taxon>
        <taxon>Vertebrata</taxon>
        <taxon>Euteleostomi</taxon>
        <taxon>Mammalia</taxon>
        <taxon>Eutheria</taxon>
        <taxon>Afrotheria</taxon>
        <taxon>Chrysochloridae</taxon>
        <taxon>Chrysochlorinae</taxon>
        <taxon>Chrysochloris</taxon>
    </lineage>
</organism>
<dbReference type="PANTHER" id="PTHR24215:SF23">
    <property type="entry name" value="CYSTEINE AND GLYCINE-RICH PROTEIN 1"/>
    <property type="match status" value="1"/>
</dbReference>
<dbReference type="AlphaFoldDB" id="A0A9B0TQL7"/>
<dbReference type="OrthoDB" id="8062037at2759"/>
<evidence type="ECO:0000256" key="7">
    <source>
        <dbReference type="ARBA" id="ARBA00037596"/>
    </source>
</evidence>
<evidence type="ECO:0000256" key="4">
    <source>
        <dbReference type="ARBA" id="ARBA00022833"/>
    </source>
</evidence>
<evidence type="ECO:0000256" key="9">
    <source>
        <dbReference type="ARBA" id="ARBA00040500"/>
    </source>
</evidence>
<name>A0A9B0TQL7_CHRAS</name>
<keyword evidence="3" id="KW-0677">Repeat</keyword>
<keyword evidence="13" id="KW-1185">Reference proteome</keyword>
<evidence type="ECO:0000256" key="1">
    <source>
        <dbReference type="ARBA" id="ARBA00004123"/>
    </source>
</evidence>
<proteinExistence type="predicted"/>
<evidence type="ECO:0000256" key="11">
    <source>
        <dbReference type="PROSITE-ProRule" id="PRU00125"/>
    </source>
</evidence>
<dbReference type="GO" id="GO:0042805">
    <property type="term" value="F:actinin binding"/>
    <property type="evidence" value="ECO:0007669"/>
    <property type="project" value="TreeGrafter"/>
</dbReference>
<dbReference type="GO" id="GO:0060537">
    <property type="term" value="P:muscle tissue development"/>
    <property type="evidence" value="ECO:0007669"/>
    <property type="project" value="TreeGrafter"/>
</dbReference>
<keyword evidence="2 11" id="KW-0479">Metal-binding</keyword>
<keyword evidence="4 11" id="KW-0862">Zinc</keyword>
<dbReference type="GO" id="GO:0008307">
    <property type="term" value="F:structural constituent of muscle"/>
    <property type="evidence" value="ECO:0007669"/>
    <property type="project" value="TreeGrafter"/>
</dbReference>
<comment type="subunit">
    <text evidence="8">Interacts with ASCC1; ASCC2 and TRIP4.</text>
</comment>
<gene>
    <name evidence="14" type="primary">LOC102837231</name>
</gene>
<dbReference type="RefSeq" id="XP_006866878.1">
    <property type="nucleotide sequence ID" value="XM_006866816.1"/>
</dbReference>
<protein>
    <recommendedName>
        <fullName evidence="9">Cysteine and glycine-rich protein 1</fullName>
    </recommendedName>
    <alternativeName>
        <fullName evidence="10">Cysteine-rich protein 1</fullName>
    </alternativeName>
</protein>
<reference evidence="14" key="1">
    <citation type="submission" date="2025-08" db="UniProtKB">
        <authorList>
            <consortium name="RefSeq"/>
        </authorList>
    </citation>
    <scope>IDENTIFICATION</scope>
    <source>
        <tissue evidence="14">Spleen</tissue>
    </source>
</reference>
<dbReference type="Pfam" id="PF00412">
    <property type="entry name" value="LIM"/>
    <property type="match status" value="1"/>
</dbReference>
<dbReference type="Proteomes" id="UP000504623">
    <property type="component" value="Unplaced"/>
</dbReference>
<evidence type="ECO:0000256" key="5">
    <source>
        <dbReference type="ARBA" id="ARBA00023038"/>
    </source>
</evidence>
<dbReference type="SMART" id="SM00132">
    <property type="entry name" value="LIM"/>
    <property type="match status" value="1"/>
</dbReference>
<dbReference type="PROSITE" id="PS50023">
    <property type="entry name" value="LIM_DOMAIN_2"/>
    <property type="match status" value="1"/>
</dbReference>
<sequence length="395" mass="42208">MGMGPEACPAYQIHVYQAWRQRESVVGRHRLGTTEPARRAEQGLGHQLVVRAPENGLAQSQDLVPAAFTCTCPLLHFFLVVSSMSLLERPLPIITGARQGKLWDPASGHLYWSHLGIGIGHWHSSSSNGLKRDSAHRPVESFLTKVITFPMAGGRVAMCTVHGIPGASQNGGAIDVPSPGPLEVDGDYTPKAAEWGTDHHRGMLTTGTTFGDPSDPLQRCLKPLISCSLLKALVCKKNPDSTTVAVHGEEIYCMSCYGKNYGPTEKKYGPKDYGYGQGAGTLSTNKGESLGIKKEEAPGHRPTTNPNASQFAQKINGSELCHCCSQAVCAAEKFIGAGKSWQKSCFPCAKCGKGLKSTTLADKDGEIYCKGCYTKNFGPKGFGFGQGAGALVHSE</sequence>
<evidence type="ECO:0000256" key="2">
    <source>
        <dbReference type="ARBA" id="ARBA00022723"/>
    </source>
</evidence>
<dbReference type="FunFam" id="2.10.110.10:FF:000001">
    <property type="entry name" value="Cysteine and glycine-rich protein 1"/>
    <property type="match status" value="1"/>
</dbReference>
<dbReference type="GO" id="GO:0030018">
    <property type="term" value="C:Z disc"/>
    <property type="evidence" value="ECO:0007669"/>
    <property type="project" value="TreeGrafter"/>
</dbReference>
<comment type="subcellular location">
    <subcellularLocation>
        <location evidence="1">Nucleus</location>
    </subcellularLocation>
</comment>
<evidence type="ECO:0000256" key="8">
    <source>
        <dbReference type="ARBA" id="ARBA00038811"/>
    </source>
</evidence>
<comment type="function">
    <text evidence="7">Could play a role in neuronal development.</text>
</comment>
<dbReference type="InterPro" id="IPR001781">
    <property type="entry name" value="Znf_LIM"/>
</dbReference>
<evidence type="ECO:0000259" key="12">
    <source>
        <dbReference type="PROSITE" id="PS50023"/>
    </source>
</evidence>
<dbReference type="GO" id="GO:0046872">
    <property type="term" value="F:metal ion binding"/>
    <property type="evidence" value="ECO:0007669"/>
    <property type="project" value="UniProtKB-KW"/>
</dbReference>
<dbReference type="Gene3D" id="2.10.110.10">
    <property type="entry name" value="Cysteine Rich Protein"/>
    <property type="match status" value="1"/>
</dbReference>
<dbReference type="GeneID" id="102837231"/>
<keyword evidence="5 11" id="KW-0440">LIM domain</keyword>
<evidence type="ECO:0000313" key="14">
    <source>
        <dbReference type="RefSeq" id="XP_006866878.1"/>
    </source>
</evidence>
<evidence type="ECO:0000256" key="3">
    <source>
        <dbReference type="ARBA" id="ARBA00022737"/>
    </source>
</evidence>
<evidence type="ECO:0000313" key="13">
    <source>
        <dbReference type="Proteomes" id="UP000504623"/>
    </source>
</evidence>
<dbReference type="PANTHER" id="PTHR24215">
    <property type="entry name" value="RHO-GTPASE-ACTIVATING PROTEIN LRG1"/>
    <property type="match status" value="1"/>
</dbReference>
<evidence type="ECO:0000256" key="10">
    <source>
        <dbReference type="ARBA" id="ARBA00042751"/>
    </source>
</evidence>
<evidence type="ECO:0000256" key="6">
    <source>
        <dbReference type="ARBA" id="ARBA00023242"/>
    </source>
</evidence>
<feature type="domain" description="LIM zinc-binding" evidence="12">
    <location>
        <begin position="319"/>
        <end position="379"/>
    </location>
</feature>
<accession>A0A9B0TQL7</accession>
<dbReference type="GO" id="GO:0005634">
    <property type="term" value="C:nucleus"/>
    <property type="evidence" value="ECO:0007669"/>
    <property type="project" value="UniProtKB-SubCell"/>
</dbReference>